<name>A0A9W7AN84_9STRA</name>
<dbReference type="GO" id="GO:0005930">
    <property type="term" value="C:axoneme"/>
    <property type="evidence" value="ECO:0007669"/>
    <property type="project" value="UniProtKB-SubCell"/>
</dbReference>
<dbReference type="SUPFAM" id="SSF63829">
    <property type="entry name" value="Calcium-dependent phosphotriesterase"/>
    <property type="match status" value="1"/>
</dbReference>
<keyword evidence="4" id="KW-0677">Repeat</keyword>
<proteinExistence type="inferred from homology"/>
<feature type="region of interest" description="Disordered" evidence="11">
    <location>
        <begin position="1296"/>
        <end position="1359"/>
    </location>
</feature>
<dbReference type="GO" id="GO:0060271">
    <property type="term" value="P:cilium assembly"/>
    <property type="evidence" value="ECO:0007669"/>
    <property type="project" value="TreeGrafter"/>
</dbReference>
<dbReference type="SMART" id="SM00320">
    <property type="entry name" value="WD40"/>
    <property type="match status" value="7"/>
</dbReference>
<gene>
    <name evidence="12" type="ORF">TL16_g06548</name>
</gene>
<keyword evidence="5 10" id="KW-0175">Coiled coil</keyword>
<feature type="compositionally biased region" description="Basic residues" evidence="11">
    <location>
        <begin position="1335"/>
        <end position="1348"/>
    </location>
</feature>
<sequence length="1751" mass="192961">MSLPFSPSSSLPPAPLPNSKFSFINESRVMHGLGNSLRTFQALTGTSASGDDFIFAETGRGISTFAYSLKTKRLAYSSRRLQPEINIKSYPSSTDSTNPSPSVTITDGTELEYVDLSFSRDGTMLAALGGVSDFKLIIWEVKTNEAEKVVSVDLPCACKKVEFDPSNPDYVACLAEDGSKILVFKTVKILGRYESDLSTATLDTTTPNSISSFTWGFEGFLLIGSTTGDITLYSSRMGEKGMKLPGGSPSPVISVTLSLTHYIVCHQDTSTFWYPKTEDGMPSLTIVQKSKLPDDSEVALSFQNALDFTRCLLLTAKNAFHEVQMEVDEPAPDQEADSNAEGGVPPPIIQFEEEQKDFEPELVDFESLPAFHSGPVTSIVSLVLGGKATFPTIVTGSTDGLVKIWKDDASPRQLGEFKIKNGSAVTSLVTFSGYPCFAVGTADGSIRVIHVTGRGSIDSNGDLKISVIYAEKFADAAITSIAFSNLKLAVSAGSLNVGFIVACDPSKPISPLATFKTPNDSPIAALLWQPSSHLLIGSEDGTLSCVDASSVTPSLVAEQLHTEWSCKMAGVKNLLSLTESSKIGNGRFFYAVNVGTKGVECYAVPDGMFTDPNPVISPVDLAESGAKGAVCLAASPSGGMLASGGGGGSLTVYKVGDGSSTTTSSLACHVAPILSVCFSASSSMVYSSGSDGSVFVSSLVNASSFDPNPSSGDFDFKVEEVPANLEVADGLSYLDKTLASLQARQESESKIAKNEALEGIKSLSNRLREMLEANAFAPDLEKMSRDEFVVDLAGRDTTIELNEAAANETREKIKKDDMRKDMLASRIRQECWDGMQTHACAVNALQLESVKVQNFPVRKMPAATQRKLDLIKHLRLTEIGEMQKGGDKFSTCWSNLTTEVPQGIKWMVNAGLLKATTSTEEIAAQITSLSNPDEEGEKKEEEGGEDDGEEPVPLDLTMSSPLPAFLYHPLAIRTDAQRKTQITLLKELVRLIAEDFNKHFQKLKAAKEDTLGVLEAKNDRIKEILAELKSDETYFQPTLDDSEVVDSVLTLTKDELTTSVYESKVSREARLKREEEARIAAENNKGDDLPTRALNDMMNGTLEVKKETISEDSLVREEWMDEIPFEQMSEEQRKALDEYNGKLKAIAEALEKQRKALELELKKLRSEVAEVVKAFDDKVMACYELRSAVHVTIHTQELYCHRLGMSIMQREDCIKAMIETEEKLRGLNVQKDLVAAQCAAFMEKKEAEEAVYNEAMADLQSRERNFRKEIQEPAAATMDQDTVKMLMALYKSKAKSGDDALGSGTTSYSGNRQSGGMSSSRQSVGRRPSVGRRSSMSRRKSHSSRNRRSFNSTDDGANLGPLQAAMREAQKMASQGLWTSPKDPFVASDEARAKALRYAEVQLAEYTPLNIDDVPEAFGRITDQVWAKLNELRRIRAEKENEVQVQAGKLKEAVKQMDRSKVRSREERSDELGVAEQLSAVEKNIESLHVSFDLLVEQDLLDKKNIEVLTTFKQGQDEFDQGAVATSYNDAILIPLSIIEETNAAIRALGDDKVKVLTNTLNFRKRINYMNWEHEYLEQQAKDMDEHYTDMQLLRVSKQVKQVISGAKTESDRAKMERAEMHLSKLHSTHKNKVVKLNKENSKVVRAIKDRIDENEKLDVQLKDLEGNVGIRETIYKSRVEAAGGGQDPSTRKMKRVTMRRKLVDLARAQTDEIEFLRMELDRLRQKTFPSFANAARERFENQPDEMEEFY</sequence>
<dbReference type="InterPro" id="IPR001680">
    <property type="entry name" value="WD40_rpt"/>
</dbReference>
<feature type="coiled-coil region" evidence="10">
    <location>
        <begin position="1136"/>
        <end position="1174"/>
    </location>
</feature>
<evidence type="ECO:0000313" key="12">
    <source>
        <dbReference type="EMBL" id="GMH74759.1"/>
    </source>
</evidence>
<evidence type="ECO:0000256" key="10">
    <source>
        <dbReference type="SAM" id="Coils"/>
    </source>
</evidence>
<comment type="similarity">
    <text evidence="8">Belongs to the CFAP43 family.</text>
</comment>
<protein>
    <recommendedName>
        <fullName evidence="9">Cilia- and flagella-associated protein 43</fullName>
    </recommendedName>
</protein>
<dbReference type="Proteomes" id="UP001162640">
    <property type="component" value="Unassembled WGS sequence"/>
</dbReference>
<keyword evidence="7" id="KW-0966">Cell projection</keyword>
<evidence type="ECO:0000256" key="1">
    <source>
        <dbReference type="ARBA" id="ARBA00004430"/>
    </source>
</evidence>
<dbReference type="Gene3D" id="2.130.10.10">
    <property type="entry name" value="YVTN repeat-like/Quinoprotein amine dehydrogenase"/>
    <property type="match status" value="3"/>
</dbReference>
<evidence type="ECO:0000256" key="4">
    <source>
        <dbReference type="ARBA" id="ARBA00022737"/>
    </source>
</evidence>
<evidence type="ECO:0000313" key="13">
    <source>
        <dbReference type="Proteomes" id="UP001162640"/>
    </source>
</evidence>
<evidence type="ECO:0000256" key="3">
    <source>
        <dbReference type="ARBA" id="ARBA00022574"/>
    </source>
</evidence>
<evidence type="ECO:0000256" key="8">
    <source>
        <dbReference type="ARBA" id="ARBA00023605"/>
    </source>
</evidence>
<evidence type="ECO:0000256" key="5">
    <source>
        <dbReference type="ARBA" id="ARBA00023054"/>
    </source>
</evidence>
<dbReference type="PANTHER" id="PTHR14885:SF1">
    <property type="entry name" value="CILIA- AND FLAGELLA-ASSOCIATED PROTEIN 43"/>
    <property type="match status" value="1"/>
</dbReference>
<comment type="caution">
    <text evidence="12">The sequence shown here is derived from an EMBL/GenBank/DDBJ whole genome shotgun (WGS) entry which is preliminary data.</text>
</comment>
<dbReference type="Pfam" id="PF00400">
    <property type="entry name" value="WD40"/>
    <property type="match status" value="1"/>
</dbReference>
<evidence type="ECO:0000256" key="7">
    <source>
        <dbReference type="ARBA" id="ARBA00023273"/>
    </source>
</evidence>
<dbReference type="PANTHER" id="PTHR14885">
    <property type="entry name" value="CILIA- AND FLAGELLA-ASSOCIATED PROTEIN 43-RELATED"/>
    <property type="match status" value="1"/>
</dbReference>
<comment type="subcellular location">
    <subcellularLocation>
        <location evidence="1">Cytoplasm</location>
        <location evidence="1">Cytoskeleton</location>
        <location evidence="1">Cilium axoneme</location>
    </subcellularLocation>
</comment>
<dbReference type="InterPro" id="IPR036322">
    <property type="entry name" value="WD40_repeat_dom_sf"/>
</dbReference>
<feature type="region of interest" description="Disordered" evidence="11">
    <location>
        <begin position="926"/>
        <end position="952"/>
    </location>
</feature>
<accession>A0A9W7AN84</accession>
<dbReference type="SUPFAM" id="SSF50978">
    <property type="entry name" value="WD40 repeat-like"/>
    <property type="match status" value="1"/>
</dbReference>
<keyword evidence="2" id="KW-0963">Cytoplasm</keyword>
<dbReference type="Pfam" id="PF25828">
    <property type="entry name" value="CC_Cfap43"/>
    <property type="match status" value="3"/>
</dbReference>
<evidence type="ECO:0000256" key="2">
    <source>
        <dbReference type="ARBA" id="ARBA00022490"/>
    </source>
</evidence>
<dbReference type="EMBL" id="BLQM01000199">
    <property type="protein sequence ID" value="GMH74759.1"/>
    <property type="molecule type" value="Genomic_DNA"/>
</dbReference>
<feature type="compositionally biased region" description="Acidic residues" evidence="11">
    <location>
        <begin position="942"/>
        <end position="952"/>
    </location>
</feature>
<evidence type="ECO:0000256" key="9">
    <source>
        <dbReference type="ARBA" id="ARBA00023662"/>
    </source>
</evidence>
<organism evidence="12 13">
    <name type="scientific">Triparma laevis f. inornata</name>
    <dbReference type="NCBI Taxonomy" id="1714386"/>
    <lineage>
        <taxon>Eukaryota</taxon>
        <taxon>Sar</taxon>
        <taxon>Stramenopiles</taxon>
        <taxon>Ochrophyta</taxon>
        <taxon>Bolidophyceae</taxon>
        <taxon>Parmales</taxon>
        <taxon>Triparmaceae</taxon>
        <taxon>Triparma</taxon>
    </lineage>
</organism>
<reference evidence="13" key="1">
    <citation type="journal article" date="2023" name="Commun. Biol.">
        <title>Genome analysis of Parmales, the sister group of diatoms, reveals the evolutionary specialization of diatoms from phago-mixotrophs to photoautotrophs.</title>
        <authorList>
            <person name="Ban H."/>
            <person name="Sato S."/>
            <person name="Yoshikawa S."/>
            <person name="Yamada K."/>
            <person name="Nakamura Y."/>
            <person name="Ichinomiya M."/>
            <person name="Sato N."/>
            <person name="Blanc-Mathieu R."/>
            <person name="Endo H."/>
            <person name="Kuwata A."/>
            <person name="Ogata H."/>
        </authorList>
    </citation>
    <scope>NUCLEOTIDE SEQUENCE [LARGE SCALE GENOMIC DNA]</scope>
</reference>
<dbReference type="InterPro" id="IPR015943">
    <property type="entry name" value="WD40/YVTN_repeat-like_dom_sf"/>
</dbReference>
<evidence type="ECO:0000256" key="6">
    <source>
        <dbReference type="ARBA" id="ARBA00023212"/>
    </source>
</evidence>
<keyword evidence="3" id="KW-0853">WD repeat</keyword>
<keyword evidence="6" id="KW-0206">Cytoskeleton</keyword>
<feature type="compositionally biased region" description="Low complexity" evidence="11">
    <location>
        <begin position="1309"/>
        <end position="1334"/>
    </location>
</feature>
<evidence type="ECO:0000256" key="11">
    <source>
        <dbReference type="SAM" id="MobiDB-lite"/>
    </source>
</evidence>